<gene>
    <name evidence="1" type="ORF">F383_30615</name>
</gene>
<sequence length="113" mass="12139">MKLFQGISNAQNLNYPHALHLLPPGSLHPWTINPEVSRLAVKAKMKRKSCCGSGNYVCTPKKEDVKPDITKGSHHAAPVPVPAAVVKTTKEENETVNIKNEASKPNVGCGGCN</sequence>
<evidence type="ECO:0000313" key="2">
    <source>
        <dbReference type="Proteomes" id="UP000032142"/>
    </source>
</evidence>
<dbReference type="EMBL" id="JRRC01424772">
    <property type="protein sequence ID" value="KHG05166.1"/>
    <property type="molecule type" value="Genomic_DNA"/>
</dbReference>
<dbReference type="AlphaFoldDB" id="A0A0B0N1V7"/>
<accession>A0A0B0N1V7</accession>
<proteinExistence type="predicted"/>
<evidence type="ECO:0000313" key="1">
    <source>
        <dbReference type="EMBL" id="KHG05166.1"/>
    </source>
</evidence>
<organism evidence="1 2">
    <name type="scientific">Gossypium arboreum</name>
    <name type="common">Tree cotton</name>
    <name type="synonym">Gossypium nanking</name>
    <dbReference type="NCBI Taxonomy" id="29729"/>
    <lineage>
        <taxon>Eukaryota</taxon>
        <taxon>Viridiplantae</taxon>
        <taxon>Streptophyta</taxon>
        <taxon>Embryophyta</taxon>
        <taxon>Tracheophyta</taxon>
        <taxon>Spermatophyta</taxon>
        <taxon>Magnoliopsida</taxon>
        <taxon>eudicotyledons</taxon>
        <taxon>Gunneridae</taxon>
        <taxon>Pentapetalae</taxon>
        <taxon>rosids</taxon>
        <taxon>malvids</taxon>
        <taxon>Malvales</taxon>
        <taxon>Malvaceae</taxon>
        <taxon>Malvoideae</taxon>
        <taxon>Gossypium</taxon>
    </lineage>
</organism>
<reference evidence="2" key="1">
    <citation type="submission" date="2014-09" db="EMBL/GenBank/DDBJ databases">
        <authorList>
            <person name="Mudge J."/>
            <person name="Ramaraj T."/>
            <person name="Lindquist I.E."/>
            <person name="Bharti A.K."/>
            <person name="Sundararajan A."/>
            <person name="Cameron C.T."/>
            <person name="Woodward J.E."/>
            <person name="May G.D."/>
            <person name="Brubaker C."/>
            <person name="Broadhvest J."/>
            <person name="Wilkins T.A."/>
        </authorList>
    </citation>
    <scope>NUCLEOTIDE SEQUENCE</scope>
    <source>
        <strain evidence="2">cv. AKA8401</strain>
    </source>
</reference>
<name>A0A0B0N1V7_GOSAR</name>
<comment type="caution">
    <text evidence="1">The sequence shown here is derived from an EMBL/GenBank/DDBJ whole genome shotgun (WGS) entry which is preliminary data.</text>
</comment>
<protein>
    <submittedName>
        <fullName evidence="1">Succinyl-diaminopimelate desuccinylase</fullName>
    </submittedName>
</protein>
<dbReference type="Proteomes" id="UP000032142">
    <property type="component" value="Unassembled WGS sequence"/>
</dbReference>
<keyword evidence="2" id="KW-1185">Reference proteome</keyword>